<accession>W4M9E4</accession>
<dbReference type="HOGENOM" id="CLU_010194_1_0_7"/>
<dbReference type="GO" id="GO:0016491">
    <property type="term" value="F:oxidoreductase activity"/>
    <property type="evidence" value="ECO:0007669"/>
    <property type="project" value="UniProtKB-KW"/>
</dbReference>
<dbReference type="SMART" id="SM00822">
    <property type="entry name" value="PKS_KR"/>
    <property type="match status" value="1"/>
</dbReference>
<dbReference type="InterPro" id="IPR002347">
    <property type="entry name" value="SDR_fam"/>
</dbReference>
<dbReference type="EMBL" id="AZHX01000748">
    <property type="protein sequence ID" value="ETX06252.1"/>
    <property type="molecule type" value="Genomic_DNA"/>
</dbReference>
<dbReference type="Gene3D" id="3.40.50.720">
    <property type="entry name" value="NAD(P)-binding Rossmann-like Domain"/>
    <property type="match status" value="1"/>
</dbReference>
<dbReference type="InterPro" id="IPR057326">
    <property type="entry name" value="KR_dom"/>
</dbReference>
<gene>
    <name evidence="4" type="ORF">ETSY2_18255</name>
</gene>
<dbReference type="PRINTS" id="PR00081">
    <property type="entry name" value="GDHRDH"/>
</dbReference>
<dbReference type="Proteomes" id="UP000019140">
    <property type="component" value="Unassembled WGS sequence"/>
</dbReference>
<evidence type="ECO:0000256" key="2">
    <source>
        <dbReference type="ARBA" id="ARBA00023002"/>
    </source>
</evidence>
<dbReference type="AlphaFoldDB" id="W4M9E4"/>
<evidence type="ECO:0000256" key="1">
    <source>
        <dbReference type="ARBA" id="ARBA00006484"/>
    </source>
</evidence>
<dbReference type="Pfam" id="PF00106">
    <property type="entry name" value="adh_short"/>
    <property type="match status" value="1"/>
</dbReference>
<dbReference type="PANTHER" id="PTHR44196">
    <property type="entry name" value="DEHYDROGENASE/REDUCTASE SDR FAMILY MEMBER 7B"/>
    <property type="match status" value="1"/>
</dbReference>
<dbReference type="SUPFAM" id="SSF51735">
    <property type="entry name" value="NAD(P)-binding Rossmann-fold domains"/>
    <property type="match status" value="1"/>
</dbReference>
<keyword evidence="5" id="KW-1185">Reference proteome</keyword>
<feature type="domain" description="Ketoreductase" evidence="3">
    <location>
        <begin position="2"/>
        <end position="185"/>
    </location>
</feature>
<dbReference type="CDD" id="cd05233">
    <property type="entry name" value="SDR_c"/>
    <property type="match status" value="1"/>
</dbReference>
<proteinExistence type="inferred from homology"/>
<sequence length="263" mass="28110">MGCVFVTGASRGFGRGIARAFAARKANLALLARTESDLNQVADEVSKEGARALVLTADMTDMEAMQSAMEQAAAHFGTLDTLVQVAGANAEMGPFQDFTWERWRTTIDVDLHGMFNALQAALPIMRESNQGQIIVISSSAAMAMTPLNSSFCPAKAAQVALTECLRKELVAFGLTVHCLCPVLTPHGNIGKTAIPRFAELFGMSAAQVLEQRVPSPHLTAEDVGQAVVTLTETTEGGVWKVDSAGLYPWSFEDFNRAALTIGM</sequence>
<comment type="caution">
    <text evidence="4">The sequence shown here is derived from an EMBL/GenBank/DDBJ whole genome shotgun (WGS) entry which is preliminary data.</text>
</comment>
<protein>
    <recommendedName>
        <fullName evidence="3">Ketoreductase domain-containing protein</fullName>
    </recommendedName>
</protein>
<dbReference type="PANTHER" id="PTHR44196:SF1">
    <property type="entry name" value="DEHYDROGENASE_REDUCTASE SDR FAMILY MEMBER 7B"/>
    <property type="match status" value="1"/>
</dbReference>
<keyword evidence="2" id="KW-0560">Oxidoreductase</keyword>
<dbReference type="GO" id="GO:0016020">
    <property type="term" value="C:membrane"/>
    <property type="evidence" value="ECO:0007669"/>
    <property type="project" value="TreeGrafter"/>
</dbReference>
<evidence type="ECO:0000313" key="4">
    <source>
        <dbReference type="EMBL" id="ETX06252.1"/>
    </source>
</evidence>
<reference evidence="4 5" key="1">
    <citation type="journal article" date="2014" name="Nature">
        <title>An environmental bacterial taxon with a large and distinct metabolic repertoire.</title>
        <authorList>
            <person name="Wilson M.C."/>
            <person name="Mori T."/>
            <person name="Ruckert C."/>
            <person name="Uria A.R."/>
            <person name="Helf M.J."/>
            <person name="Takada K."/>
            <person name="Gernert C."/>
            <person name="Steffens U.A."/>
            <person name="Heycke N."/>
            <person name="Schmitt S."/>
            <person name="Rinke C."/>
            <person name="Helfrich E.J."/>
            <person name="Brachmann A.O."/>
            <person name="Gurgui C."/>
            <person name="Wakimoto T."/>
            <person name="Kracht M."/>
            <person name="Crusemann M."/>
            <person name="Hentschel U."/>
            <person name="Abe I."/>
            <person name="Matsunaga S."/>
            <person name="Kalinowski J."/>
            <person name="Takeyama H."/>
            <person name="Piel J."/>
        </authorList>
    </citation>
    <scope>NUCLEOTIDE SEQUENCE [LARGE SCALE GENOMIC DNA]</scope>
    <source>
        <strain evidence="5">TSY2</strain>
    </source>
</reference>
<evidence type="ECO:0000259" key="3">
    <source>
        <dbReference type="SMART" id="SM00822"/>
    </source>
</evidence>
<dbReference type="InterPro" id="IPR036291">
    <property type="entry name" value="NAD(P)-bd_dom_sf"/>
</dbReference>
<evidence type="ECO:0000313" key="5">
    <source>
        <dbReference type="Proteomes" id="UP000019140"/>
    </source>
</evidence>
<comment type="similarity">
    <text evidence="1">Belongs to the short-chain dehydrogenases/reductases (SDR) family.</text>
</comment>
<name>W4M9E4_9BACT</name>
<organism evidence="4 5">
    <name type="scientific">Candidatus Entotheonella gemina</name>
    <dbReference type="NCBI Taxonomy" id="1429439"/>
    <lineage>
        <taxon>Bacteria</taxon>
        <taxon>Pseudomonadati</taxon>
        <taxon>Nitrospinota/Tectimicrobiota group</taxon>
        <taxon>Candidatus Tectimicrobiota</taxon>
        <taxon>Candidatus Entotheonellia</taxon>
        <taxon>Candidatus Entotheonellales</taxon>
        <taxon>Candidatus Entotheonellaceae</taxon>
        <taxon>Candidatus Entotheonella</taxon>
    </lineage>
</organism>